<feature type="region of interest" description="Disordered" evidence="1">
    <location>
        <begin position="1"/>
        <end position="22"/>
    </location>
</feature>
<feature type="region of interest" description="Disordered" evidence="1">
    <location>
        <begin position="34"/>
        <end position="91"/>
    </location>
</feature>
<sequence length="91" mass="9402">VAAEEAVGLPHPVDDAQLDAGGGVWGGELADVRREAPPLEARHASAEGRRLGEQRVEAEELPPDVGGGRRAALPAPAAEDGALRLGQQDPR</sequence>
<name>A0A061SG73_9CHLO</name>
<organism evidence="2">
    <name type="scientific">Tetraselmis sp. GSL018</name>
    <dbReference type="NCBI Taxonomy" id="582737"/>
    <lineage>
        <taxon>Eukaryota</taxon>
        <taxon>Viridiplantae</taxon>
        <taxon>Chlorophyta</taxon>
        <taxon>core chlorophytes</taxon>
        <taxon>Chlorodendrophyceae</taxon>
        <taxon>Chlorodendrales</taxon>
        <taxon>Chlorodendraceae</taxon>
        <taxon>Tetraselmis</taxon>
    </lineage>
</organism>
<feature type="compositionally biased region" description="Basic and acidic residues" evidence="1">
    <location>
        <begin position="34"/>
        <end position="58"/>
    </location>
</feature>
<accession>A0A061SG73</accession>
<dbReference type="EMBL" id="GBEZ01003423">
    <property type="protein sequence ID" value="JAC81716.1"/>
    <property type="molecule type" value="Transcribed_RNA"/>
</dbReference>
<dbReference type="AlphaFoldDB" id="A0A061SG73"/>
<feature type="non-terminal residue" evidence="2">
    <location>
        <position position="1"/>
    </location>
</feature>
<feature type="non-terminal residue" evidence="2">
    <location>
        <position position="91"/>
    </location>
</feature>
<reference evidence="2" key="1">
    <citation type="submission" date="2014-05" db="EMBL/GenBank/DDBJ databases">
        <title>The transcriptome of the halophilic microalga Tetraselmis sp. GSL018 isolated from the Great Salt Lake, Utah.</title>
        <authorList>
            <person name="Jinkerson R.E."/>
            <person name="D'Adamo S."/>
            <person name="Posewitz M.C."/>
        </authorList>
    </citation>
    <scope>NUCLEOTIDE SEQUENCE</scope>
    <source>
        <strain evidence="2">GSL018</strain>
    </source>
</reference>
<feature type="compositionally biased region" description="Low complexity" evidence="1">
    <location>
        <begin position="70"/>
        <end position="80"/>
    </location>
</feature>
<gene>
    <name evidence="2" type="ORF">TSPGSL018_7291</name>
</gene>
<protein>
    <submittedName>
        <fullName evidence="2">Uncharacterized protein</fullName>
    </submittedName>
</protein>
<proteinExistence type="predicted"/>
<evidence type="ECO:0000313" key="2">
    <source>
        <dbReference type="EMBL" id="JAC81716.1"/>
    </source>
</evidence>
<evidence type="ECO:0000256" key="1">
    <source>
        <dbReference type="SAM" id="MobiDB-lite"/>
    </source>
</evidence>